<dbReference type="Pfam" id="PF19295">
    <property type="entry name" value="SufBD_N"/>
    <property type="match status" value="1"/>
</dbReference>
<accession>A0A5J6V4N1</accession>
<dbReference type="InterPro" id="IPR010231">
    <property type="entry name" value="SUF_FeS_clus_asmbl_SufB"/>
</dbReference>
<feature type="domain" description="SUF system FeS cluster assembly SufBD N-terminal" evidence="3">
    <location>
        <begin position="144"/>
        <end position="207"/>
    </location>
</feature>
<protein>
    <submittedName>
        <fullName evidence="4">Fe-S cluster assembly protein SufB</fullName>
    </submittedName>
</protein>
<dbReference type="OrthoDB" id="9803529at2"/>
<dbReference type="PANTHER" id="PTHR30508">
    <property type="entry name" value="FES CLUSTER ASSEMBLY PROTEIN SUF"/>
    <property type="match status" value="1"/>
</dbReference>
<evidence type="ECO:0000256" key="1">
    <source>
        <dbReference type="ARBA" id="ARBA00043967"/>
    </source>
</evidence>
<sequence>MSTNIEELNPGLKDLGKYEYGWADSDEAGASARRGLSEDVVRGISGMKNEPDWMLQARLKGLRLFGKKPMPHWGADLSGIDFDNIKYFVRSTERQATSWEDLPEDIKNTYDRLGIPEAEKQRLVAGVAAQYESEVVYHQIREDLEEQGVLFLDTDTALREHEDLFKEYFGSVIPTGDNKFAALNASVWSGGSFIYVPKGVQVEIPLQAYFRINTENMGQFERTLIIADEGSSVHYVEGCTAPIYKTDSLHSAVVEIIVKKNARVRYTTIQNWSNNVYNLVTKRATCEEGATMEWIDGNIGSKVTMKYPAVYLLGAHSKGETLSVAFSGEGQHQDAGSKMVHAAPYTSSTIVSKSVARGGGRSSYRGLVQILEGAHHSKSSVVCDALLVDQISRSDTYPYVDVREDDVQMGHEATVSKVSADQMFYLMSRGLSETEAMAMIVRGFVEPIARELPMEYALELNRLIELQMEGAVG</sequence>
<dbReference type="GO" id="GO:0016226">
    <property type="term" value="P:iron-sulfur cluster assembly"/>
    <property type="evidence" value="ECO:0007669"/>
    <property type="project" value="InterPro"/>
</dbReference>
<keyword evidence="5" id="KW-1185">Reference proteome</keyword>
<gene>
    <name evidence="4" type="primary">sufB</name>
    <name evidence="4" type="ORF">FY030_08405</name>
</gene>
<dbReference type="InterPro" id="IPR055346">
    <property type="entry name" value="Fe-S_cluster_assembly_SufBD"/>
</dbReference>
<dbReference type="PANTHER" id="PTHR30508:SF1">
    <property type="entry name" value="UPF0051 PROTEIN ABCI8, CHLOROPLASTIC-RELATED"/>
    <property type="match status" value="1"/>
</dbReference>
<dbReference type="KEGG" id="serw:FY030_08405"/>
<organism evidence="4 5">
    <name type="scientific">Ornithinimicrobium pratense</name>
    <dbReference type="NCBI Taxonomy" id="2593973"/>
    <lineage>
        <taxon>Bacteria</taxon>
        <taxon>Bacillati</taxon>
        <taxon>Actinomycetota</taxon>
        <taxon>Actinomycetes</taxon>
        <taxon>Micrococcales</taxon>
        <taxon>Ornithinimicrobiaceae</taxon>
        <taxon>Ornithinimicrobium</taxon>
    </lineage>
</organism>
<reference evidence="4 5" key="1">
    <citation type="submission" date="2019-09" db="EMBL/GenBank/DDBJ databases">
        <title>Serinicoccus pratensis sp. nov., isolated from meadow soil.</title>
        <authorList>
            <person name="Zhang W."/>
        </authorList>
    </citation>
    <scope>NUCLEOTIDE SEQUENCE [LARGE SCALE GENOMIC DNA]</scope>
    <source>
        <strain evidence="4 5">W204</strain>
    </source>
</reference>
<dbReference type="RefSeq" id="WP_158061121.1">
    <property type="nucleotide sequence ID" value="NZ_CP044427.1"/>
</dbReference>
<dbReference type="NCBIfam" id="TIGR01980">
    <property type="entry name" value="sufB"/>
    <property type="match status" value="1"/>
</dbReference>
<dbReference type="EMBL" id="CP044427">
    <property type="protein sequence ID" value="QFG68735.1"/>
    <property type="molecule type" value="Genomic_DNA"/>
</dbReference>
<dbReference type="AlphaFoldDB" id="A0A5J6V4N1"/>
<evidence type="ECO:0000313" key="4">
    <source>
        <dbReference type="EMBL" id="QFG68735.1"/>
    </source>
</evidence>
<proteinExistence type="inferred from homology"/>
<dbReference type="Pfam" id="PF01458">
    <property type="entry name" value="SUFBD_core"/>
    <property type="match status" value="1"/>
</dbReference>
<evidence type="ECO:0000259" key="3">
    <source>
        <dbReference type="Pfam" id="PF19295"/>
    </source>
</evidence>
<comment type="similarity">
    <text evidence="1">Belongs to the iron-sulfur cluster assembly SufBD family.</text>
</comment>
<name>A0A5J6V4N1_9MICO</name>
<dbReference type="SUPFAM" id="SSF101960">
    <property type="entry name" value="Stabilizer of iron transporter SufD"/>
    <property type="match status" value="1"/>
</dbReference>
<dbReference type="Proteomes" id="UP000326546">
    <property type="component" value="Chromosome"/>
</dbReference>
<evidence type="ECO:0000313" key="5">
    <source>
        <dbReference type="Proteomes" id="UP000326546"/>
    </source>
</evidence>
<evidence type="ECO:0000259" key="2">
    <source>
        <dbReference type="Pfam" id="PF01458"/>
    </source>
</evidence>
<dbReference type="InterPro" id="IPR000825">
    <property type="entry name" value="SUF_FeS_clus_asmbl_SufBD_core"/>
</dbReference>
<dbReference type="InterPro" id="IPR037284">
    <property type="entry name" value="SUF_FeS_clus_asmbl_SufBD_sf"/>
</dbReference>
<dbReference type="InterPro" id="IPR045595">
    <property type="entry name" value="SufBD_N"/>
</dbReference>
<feature type="domain" description="SUF system FeS cluster assembly SufBD core" evidence="2">
    <location>
        <begin position="210"/>
        <end position="444"/>
    </location>
</feature>